<protein>
    <recommendedName>
        <fullName evidence="2">Heterokaryon incompatibility domain-containing protein</fullName>
    </recommendedName>
</protein>
<proteinExistence type="predicted"/>
<dbReference type="Proteomes" id="UP000750711">
    <property type="component" value="Unassembled WGS sequence"/>
</dbReference>
<dbReference type="AlphaFoldDB" id="A0A9P8L4Y9"/>
<dbReference type="PANTHER" id="PTHR24148">
    <property type="entry name" value="ANKYRIN REPEAT DOMAIN-CONTAINING PROTEIN 39 HOMOLOG-RELATED"/>
    <property type="match status" value="1"/>
</dbReference>
<comment type="caution">
    <text evidence="3">The sequence shown here is derived from an EMBL/GenBank/DDBJ whole genome shotgun (WGS) entry which is preliminary data.</text>
</comment>
<feature type="domain" description="Heterokaryon incompatibility" evidence="2">
    <location>
        <begin position="156"/>
        <end position="317"/>
    </location>
</feature>
<feature type="compositionally biased region" description="Basic and acidic residues" evidence="1">
    <location>
        <begin position="51"/>
        <end position="60"/>
    </location>
</feature>
<dbReference type="Pfam" id="PF26639">
    <property type="entry name" value="Het-6_barrel"/>
    <property type="match status" value="1"/>
</dbReference>
<feature type="non-terminal residue" evidence="3">
    <location>
        <position position="1"/>
    </location>
</feature>
<dbReference type="InterPro" id="IPR052895">
    <property type="entry name" value="HetReg/Transcr_Mod"/>
</dbReference>
<accession>A0A9P8L4Y9</accession>
<sequence length="728" mass="82258">LPLNPYEGAMEPYVYQSLNDDLEPDGIARGDQSYPPTLPTSTESRPSELILPRDDQHRGEAVQQEAADGGSSHSELEENPQSAARDGSRNKVRREPNNDDGFFMLIEDPRGPEGRYMIRVLILLPGQETDDIRCELEHTHISRRQQDLLPEGSRPYEALSYTWGDPKRTRTVLLGECPYEVTVNLEVALRHLRLTDSPRVLWVDALCIDQKNVPERNEQVLRMNLIYEQAYRVIIWLGEESIDSNKAMDLIEKLGGKPKDMDWVDTSEQFQDLSYVLRPKDPSMLMAFTDLDDSDIEALDNLLRRRAWWSRMWVIQEIAYSSKATLICGNRVVDWVTMDSLLSRPDVRELNATSLRKMINALRKAYHLNQIRTDICQSRDFGVGSIFTTPSGIRLRSLLERYEDWQCSDPRDKVYAVLGLHGCPKSENLQVDYGNPVSKVYTHATQDVIYDICAGPQHGRQPSLDVICAAYRDEMRQPGLPSWVPDWSTDRRFAWCQFRHRQKILFSAGGKDRLEPLPPISASGILTIEGILWDQLSKVSDGISFFKEDLSQVELRKAFQLWEPSGLESMTYPTKEDILDVYWQTLLGGFDVFEGKRLDPENFATYQEQFLVWSGRKQSDYSLSTSGAAASSTDSPFEDLAARVFGFTIATTAGGYLALVPVLSKPGDRVCVVPTLEVPLILRELATLSGSGNTFTLVGPCYVHGIMDGEVMGGIEAGEVKKQEIDIA</sequence>
<evidence type="ECO:0000313" key="3">
    <source>
        <dbReference type="EMBL" id="KAH0551486.1"/>
    </source>
</evidence>
<reference evidence="3" key="1">
    <citation type="submission" date="2021-03" db="EMBL/GenBank/DDBJ databases">
        <title>Comparative genomics and phylogenomic investigation of the class Geoglossomycetes provide insights into ecological specialization and systematics.</title>
        <authorList>
            <person name="Melie T."/>
            <person name="Pirro S."/>
            <person name="Miller A.N."/>
            <person name="Quandt A."/>
        </authorList>
    </citation>
    <scope>NUCLEOTIDE SEQUENCE</scope>
    <source>
        <strain evidence="3">CAQ_001_2017</strain>
    </source>
</reference>
<evidence type="ECO:0000313" key="4">
    <source>
        <dbReference type="Proteomes" id="UP000750711"/>
    </source>
</evidence>
<organism evidence="3 4">
    <name type="scientific">Trichoglossum hirsutum</name>
    <dbReference type="NCBI Taxonomy" id="265104"/>
    <lineage>
        <taxon>Eukaryota</taxon>
        <taxon>Fungi</taxon>
        <taxon>Dikarya</taxon>
        <taxon>Ascomycota</taxon>
        <taxon>Pezizomycotina</taxon>
        <taxon>Geoglossomycetes</taxon>
        <taxon>Geoglossales</taxon>
        <taxon>Geoglossaceae</taxon>
        <taxon>Trichoglossum</taxon>
    </lineage>
</organism>
<feature type="compositionally biased region" description="Basic and acidic residues" evidence="1">
    <location>
        <begin position="86"/>
        <end position="97"/>
    </location>
</feature>
<evidence type="ECO:0000259" key="2">
    <source>
        <dbReference type="Pfam" id="PF06985"/>
    </source>
</evidence>
<gene>
    <name evidence="3" type="ORF">GP486_007299</name>
</gene>
<dbReference type="InterPro" id="IPR010730">
    <property type="entry name" value="HET"/>
</dbReference>
<evidence type="ECO:0000256" key="1">
    <source>
        <dbReference type="SAM" id="MobiDB-lite"/>
    </source>
</evidence>
<name>A0A9P8L4Y9_9PEZI</name>
<dbReference type="EMBL" id="JAGHQM010001991">
    <property type="protein sequence ID" value="KAH0551486.1"/>
    <property type="molecule type" value="Genomic_DNA"/>
</dbReference>
<dbReference type="Pfam" id="PF06985">
    <property type="entry name" value="HET"/>
    <property type="match status" value="1"/>
</dbReference>
<feature type="region of interest" description="Disordered" evidence="1">
    <location>
        <begin position="18"/>
        <end position="105"/>
    </location>
</feature>
<dbReference type="PANTHER" id="PTHR24148:SF64">
    <property type="entry name" value="HETEROKARYON INCOMPATIBILITY DOMAIN-CONTAINING PROTEIN"/>
    <property type="match status" value="1"/>
</dbReference>
<keyword evidence="4" id="KW-1185">Reference proteome</keyword>